<gene>
    <name evidence="1" type="ORF">A605_01940</name>
</gene>
<name>M1NPG0_9CORY</name>
<dbReference type="KEGG" id="chn:A605_01940"/>
<dbReference type="AlphaFoldDB" id="M1NPG0"/>
<accession>M1NPG0</accession>
<dbReference type="eggNOG" id="ENOG5030HSU">
    <property type="taxonomic scope" value="Bacteria"/>
</dbReference>
<sequence length="256" mass="26812">MAILLIVLVAEFGLRWFIGQQLRDSFNQQAEESGVTVEEEPTISFGPTPLVFSILGGSINEVNVTTPSTLEITYPGGDSALPEITGQPAAVIDIDDLSISDPDNPVAGTLTTTTEVPEEFLLAIIQRQMAEQQGDASGAAGFLQELVTITDITANVEESALDVEFTGGAAVLTLQPVPVDGQLTFEATNASLFGFDLPAQVADGITQALQDGVSEQVGQLGVEQFEVIDGGVRIRVVGENVNLNNLTGQGGQIPAS</sequence>
<dbReference type="EMBL" id="CP003697">
    <property type="protein sequence ID" value="AGF71402.1"/>
    <property type="molecule type" value="Genomic_DNA"/>
</dbReference>
<evidence type="ECO:0000313" key="1">
    <source>
        <dbReference type="EMBL" id="AGF71402.1"/>
    </source>
</evidence>
<dbReference type="Pfam" id="PF11209">
    <property type="entry name" value="LmeA"/>
    <property type="match status" value="1"/>
</dbReference>
<dbReference type="HOGENOM" id="CLU_058016_0_0_11"/>
<dbReference type="STRING" id="1121362.A605_01940"/>
<keyword evidence="2" id="KW-1185">Reference proteome</keyword>
<evidence type="ECO:0000313" key="2">
    <source>
        <dbReference type="Proteomes" id="UP000011723"/>
    </source>
</evidence>
<dbReference type="PATRIC" id="fig|1121362.3.peg.383"/>
<proteinExistence type="predicted"/>
<dbReference type="Proteomes" id="UP000011723">
    <property type="component" value="Chromosome"/>
</dbReference>
<organism evidence="1 2">
    <name type="scientific">Corynebacterium halotolerans YIM 70093 = DSM 44683</name>
    <dbReference type="NCBI Taxonomy" id="1121362"/>
    <lineage>
        <taxon>Bacteria</taxon>
        <taxon>Bacillati</taxon>
        <taxon>Actinomycetota</taxon>
        <taxon>Actinomycetes</taxon>
        <taxon>Mycobacteriales</taxon>
        <taxon>Corynebacteriaceae</taxon>
        <taxon>Corynebacterium</taxon>
    </lineage>
</organism>
<dbReference type="InterPro" id="IPR021373">
    <property type="entry name" value="DUF2993"/>
</dbReference>
<reference evidence="1 2" key="1">
    <citation type="journal article" date="2012" name="Stand. Genomic Sci.">
        <title>Genome sequence of the halotolerant bacterium Corynebacterium halotolerans type strain YIM 70093(T) (= DSM 44683(T)).</title>
        <authorList>
            <person name="Ruckert C."/>
            <person name="Albersmeier A."/>
            <person name="Al-Dilaimi A."/>
            <person name="Niehaus K."/>
            <person name="Szczepanowski R."/>
            <person name="Kalinowski J."/>
        </authorList>
    </citation>
    <scope>NUCLEOTIDE SEQUENCE [LARGE SCALE GENOMIC DNA]</scope>
    <source>
        <strain evidence="1">YIM 70093</strain>
    </source>
</reference>
<protein>
    <submittedName>
        <fullName evidence="1">Uncharacterized protein</fullName>
    </submittedName>
</protein>